<accession>A0A4Y8R7U5</accession>
<keyword evidence="3" id="KW-1185">Reference proteome</keyword>
<dbReference type="Pfam" id="PF01047">
    <property type="entry name" value="MarR"/>
    <property type="match status" value="1"/>
</dbReference>
<dbReference type="InterPro" id="IPR000835">
    <property type="entry name" value="HTH_MarR-typ"/>
</dbReference>
<dbReference type="SUPFAM" id="SSF46785">
    <property type="entry name" value="Winged helix' DNA-binding domain"/>
    <property type="match status" value="1"/>
</dbReference>
<comment type="caution">
    <text evidence="2">The sequence shown here is derived from an EMBL/GenBank/DDBJ whole genome shotgun (WGS) entry which is preliminary data.</text>
</comment>
<dbReference type="PANTHER" id="PTHR33164:SF89">
    <property type="entry name" value="MARR FAMILY REGULATORY PROTEIN"/>
    <property type="match status" value="1"/>
</dbReference>
<dbReference type="AlphaFoldDB" id="A0A4Y8R7U5"/>
<name>A0A4Y8R7U5_9HYPH</name>
<dbReference type="RefSeq" id="WP_134764392.1">
    <property type="nucleotide sequence ID" value="NZ_SOZD01000016.1"/>
</dbReference>
<dbReference type="PRINTS" id="PR00598">
    <property type="entry name" value="HTHMARR"/>
</dbReference>
<dbReference type="PANTHER" id="PTHR33164">
    <property type="entry name" value="TRANSCRIPTIONAL REGULATOR, MARR FAMILY"/>
    <property type="match status" value="1"/>
</dbReference>
<dbReference type="GO" id="GO:0003700">
    <property type="term" value="F:DNA-binding transcription factor activity"/>
    <property type="evidence" value="ECO:0007669"/>
    <property type="project" value="InterPro"/>
</dbReference>
<organism evidence="2 3">
    <name type="scientific">Jiella endophytica</name>
    <dbReference type="NCBI Taxonomy" id="2558362"/>
    <lineage>
        <taxon>Bacteria</taxon>
        <taxon>Pseudomonadati</taxon>
        <taxon>Pseudomonadota</taxon>
        <taxon>Alphaproteobacteria</taxon>
        <taxon>Hyphomicrobiales</taxon>
        <taxon>Aurantimonadaceae</taxon>
        <taxon>Jiella</taxon>
    </lineage>
</organism>
<dbReference type="InterPro" id="IPR036390">
    <property type="entry name" value="WH_DNA-bd_sf"/>
</dbReference>
<sequence>MSATTKSRGSEVARPKTQPVTLGQLDNYIAFHLRLAQNASFNAFKRKAGEADLRPGRFAVMAIIEGNPGITPLALSRASGRDKSTITPVLRGLERDGLIARSRIEADRRSHALFLTPAGEAMLQTLTEAAAEHDRELDAIVGDKKHELIALLRRIVATLD</sequence>
<dbReference type="EMBL" id="SOZD01000016">
    <property type="protein sequence ID" value="TFF17691.1"/>
    <property type="molecule type" value="Genomic_DNA"/>
</dbReference>
<feature type="domain" description="HTH marR-type" evidence="1">
    <location>
        <begin position="26"/>
        <end position="157"/>
    </location>
</feature>
<dbReference type="SMART" id="SM00347">
    <property type="entry name" value="HTH_MARR"/>
    <property type="match status" value="1"/>
</dbReference>
<dbReference type="Proteomes" id="UP000298179">
    <property type="component" value="Unassembled WGS sequence"/>
</dbReference>
<evidence type="ECO:0000313" key="3">
    <source>
        <dbReference type="Proteomes" id="UP000298179"/>
    </source>
</evidence>
<dbReference type="InterPro" id="IPR039422">
    <property type="entry name" value="MarR/SlyA-like"/>
</dbReference>
<dbReference type="InterPro" id="IPR036388">
    <property type="entry name" value="WH-like_DNA-bd_sf"/>
</dbReference>
<proteinExistence type="predicted"/>
<protein>
    <submittedName>
        <fullName evidence="2">MarR family transcriptional regulator</fullName>
    </submittedName>
</protein>
<evidence type="ECO:0000313" key="2">
    <source>
        <dbReference type="EMBL" id="TFF17691.1"/>
    </source>
</evidence>
<dbReference type="Gene3D" id="1.10.10.10">
    <property type="entry name" value="Winged helix-like DNA-binding domain superfamily/Winged helix DNA-binding domain"/>
    <property type="match status" value="1"/>
</dbReference>
<dbReference type="PROSITE" id="PS50995">
    <property type="entry name" value="HTH_MARR_2"/>
    <property type="match status" value="1"/>
</dbReference>
<evidence type="ECO:0000259" key="1">
    <source>
        <dbReference type="PROSITE" id="PS50995"/>
    </source>
</evidence>
<reference evidence="2 3" key="1">
    <citation type="submission" date="2019-03" db="EMBL/GenBank/DDBJ databases">
        <title>Jiella endophytica sp. nov., a novel endophytic bacterium isolated from root of Ficus microcarpa Linn. f.</title>
        <authorList>
            <person name="Tuo L."/>
        </authorList>
    </citation>
    <scope>NUCLEOTIDE SEQUENCE [LARGE SCALE GENOMIC DNA]</scope>
    <source>
        <strain evidence="2 3">CBS5Q-3</strain>
    </source>
</reference>
<dbReference type="OrthoDB" id="8228089at2"/>
<dbReference type="GO" id="GO:0006950">
    <property type="term" value="P:response to stress"/>
    <property type="evidence" value="ECO:0007669"/>
    <property type="project" value="TreeGrafter"/>
</dbReference>
<gene>
    <name evidence="2" type="ORF">E3C22_23805</name>
</gene>